<keyword evidence="3" id="KW-1185">Reference proteome</keyword>
<dbReference type="PANTHER" id="PTHR22617:SF23">
    <property type="entry name" value="CHEMOTAXIS PROTEIN CHEW"/>
    <property type="match status" value="1"/>
</dbReference>
<protein>
    <submittedName>
        <fullName evidence="2">Purine-binding chemotaxis protein CheW</fullName>
    </submittedName>
</protein>
<dbReference type="InterPro" id="IPR039315">
    <property type="entry name" value="CheW"/>
</dbReference>
<gene>
    <name evidence="2" type="ORF">IQ249_17990</name>
</gene>
<dbReference type="PANTHER" id="PTHR22617">
    <property type="entry name" value="CHEMOTAXIS SENSOR HISTIDINE KINASE-RELATED"/>
    <property type="match status" value="1"/>
</dbReference>
<dbReference type="GO" id="GO:0005829">
    <property type="term" value="C:cytosol"/>
    <property type="evidence" value="ECO:0007669"/>
    <property type="project" value="TreeGrafter"/>
</dbReference>
<accession>A0A8J7IW64</accession>
<evidence type="ECO:0000259" key="1">
    <source>
        <dbReference type="PROSITE" id="PS50851"/>
    </source>
</evidence>
<dbReference type="Pfam" id="PF01584">
    <property type="entry name" value="CheW"/>
    <property type="match status" value="1"/>
</dbReference>
<dbReference type="PROSITE" id="PS50851">
    <property type="entry name" value="CHEW"/>
    <property type="match status" value="1"/>
</dbReference>
<feature type="domain" description="CheW-like" evidence="1">
    <location>
        <begin position="11"/>
        <end position="162"/>
    </location>
</feature>
<dbReference type="RefSeq" id="WP_194030878.1">
    <property type="nucleotide sequence ID" value="NZ_JADEWZ010000030.1"/>
</dbReference>
<dbReference type="Gene3D" id="2.40.50.180">
    <property type="entry name" value="CheA-289, Domain 4"/>
    <property type="match status" value="1"/>
</dbReference>
<dbReference type="SMART" id="SM00260">
    <property type="entry name" value="CheW"/>
    <property type="match status" value="1"/>
</dbReference>
<dbReference type="Proteomes" id="UP000654482">
    <property type="component" value="Unassembled WGS sequence"/>
</dbReference>
<comment type="caution">
    <text evidence="2">The sequence shown here is derived from an EMBL/GenBank/DDBJ whole genome shotgun (WGS) entry which is preliminary data.</text>
</comment>
<dbReference type="InterPro" id="IPR036061">
    <property type="entry name" value="CheW-like_dom_sf"/>
</dbReference>
<evidence type="ECO:0000313" key="3">
    <source>
        <dbReference type="Proteomes" id="UP000654482"/>
    </source>
</evidence>
<dbReference type="EMBL" id="JADEWZ010000030">
    <property type="protein sequence ID" value="MBE9117793.1"/>
    <property type="molecule type" value="Genomic_DNA"/>
</dbReference>
<evidence type="ECO:0000313" key="2">
    <source>
        <dbReference type="EMBL" id="MBE9117793.1"/>
    </source>
</evidence>
<dbReference type="GO" id="GO:0007165">
    <property type="term" value="P:signal transduction"/>
    <property type="evidence" value="ECO:0007669"/>
    <property type="project" value="InterPro"/>
</dbReference>
<reference evidence="2" key="1">
    <citation type="submission" date="2020-10" db="EMBL/GenBank/DDBJ databases">
        <authorList>
            <person name="Castelo-Branco R."/>
            <person name="Eusebio N."/>
            <person name="Adriana R."/>
            <person name="Vieira A."/>
            <person name="Brugerolle De Fraissinette N."/>
            <person name="Rezende De Castro R."/>
            <person name="Schneider M.P."/>
            <person name="Vasconcelos V."/>
            <person name="Leao P.N."/>
        </authorList>
    </citation>
    <scope>NUCLEOTIDE SEQUENCE</scope>
    <source>
        <strain evidence="2">LEGE 07157</strain>
    </source>
</reference>
<dbReference type="InterPro" id="IPR002545">
    <property type="entry name" value="CheW-lke_dom"/>
</dbReference>
<dbReference type="AlphaFoldDB" id="A0A8J7IW64"/>
<dbReference type="SUPFAM" id="SSF50341">
    <property type="entry name" value="CheW-like"/>
    <property type="match status" value="1"/>
</dbReference>
<organism evidence="2 3">
    <name type="scientific">Lusitaniella coriacea LEGE 07157</name>
    <dbReference type="NCBI Taxonomy" id="945747"/>
    <lineage>
        <taxon>Bacteria</taxon>
        <taxon>Bacillati</taxon>
        <taxon>Cyanobacteriota</taxon>
        <taxon>Cyanophyceae</taxon>
        <taxon>Spirulinales</taxon>
        <taxon>Lusitaniellaceae</taxon>
        <taxon>Lusitaniella</taxon>
    </lineage>
</organism>
<sequence>MNAETSTSQSTQQFLRFRLPRGVRGMLPMQQLTEILNLRIHQIVPIPDVHSSVLGVCNWRGEVLWLADLGDLLGFEPLYVQNLRRSQSQVSAIVARDGDRAVGLVVAQVEEMVWCETARIQAPTESLVSPKLAPCLRGYWLEDDRETVLVLDGEAAIAQFNV</sequence>
<proteinExistence type="predicted"/>
<name>A0A8J7IW64_9CYAN</name>
<dbReference type="GO" id="GO:0006935">
    <property type="term" value="P:chemotaxis"/>
    <property type="evidence" value="ECO:0007669"/>
    <property type="project" value="InterPro"/>
</dbReference>